<keyword evidence="5" id="KW-1185">Reference proteome</keyword>
<evidence type="ECO:0000256" key="2">
    <source>
        <dbReference type="SAM" id="Phobius"/>
    </source>
</evidence>
<proteinExistence type="predicted"/>
<accession>A0A6A3D728</accession>
<feature type="transmembrane region" description="Helical" evidence="2">
    <location>
        <begin position="77"/>
        <end position="105"/>
    </location>
</feature>
<sequence length="321" mass="36362">MDSGLSWADQWDPNPDSGTEASDYKKKKKEGSGKGKFSKSFLSFKWIKELKKKDSCPYTDLCIMVFYVYPFDSKMKFMLTVVGIPLTGAALEALVAIVFASVISIKSAYAKLQMAQNPYNNDAIQAADQAVVKQLKVLSELKHKFLKHELDVSPQASLILAEIQEQQSLMRTGEINIKKLEYDIERKVADIALHHKQSKIAPFKQVHGEETKRNFVRLMMKIAKWDVDVAAKSIEPGTILAKQSHRCFVFESFVCKTMLEGFVYHDFGVTKEEYFNEFKSLKTAQPKSFLVQNPDSSFAKFAMPSTSSLFILEWNAHLLGT</sequence>
<dbReference type="Pfam" id="PF04859">
    <property type="entry name" value="DUF641"/>
    <property type="match status" value="1"/>
</dbReference>
<keyword evidence="2" id="KW-0472">Membrane</keyword>
<feature type="domain" description="DUF641" evidence="3">
    <location>
        <begin position="89"/>
        <end position="192"/>
    </location>
</feature>
<dbReference type="GO" id="GO:0009959">
    <property type="term" value="P:negative gravitropism"/>
    <property type="evidence" value="ECO:0007669"/>
    <property type="project" value="InterPro"/>
</dbReference>
<evidence type="ECO:0000313" key="5">
    <source>
        <dbReference type="Proteomes" id="UP000436088"/>
    </source>
</evidence>
<dbReference type="GO" id="GO:0009639">
    <property type="term" value="P:response to red or far red light"/>
    <property type="evidence" value="ECO:0007669"/>
    <property type="project" value="InterPro"/>
</dbReference>
<dbReference type="Proteomes" id="UP000436088">
    <property type="component" value="Unassembled WGS sequence"/>
</dbReference>
<evidence type="ECO:0000259" key="3">
    <source>
        <dbReference type="Pfam" id="PF04859"/>
    </source>
</evidence>
<protein>
    <submittedName>
        <fullName evidence="4">Trehalose-phosphatase/synthase 7 isoform 1</fullName>
    </submittedName>
</protein>
<feature type="region of interest" description="Disordered" evidence="1">
    <location>
        <begin position="1"/>
        <end position="36"/>
    </location>
</feature>
<dbReference type="AlphaFoldDB" id="A0A6A3D728"/>
<name>A0A6A3D728_HIBSY</name>
<reference evidence="4" key="1">
    <citation type="submission" date="2019-09" db="EMBL/GenBank/DDBJ databases">
        <title>Draft genome information of white flower Hibiscus syriacus.</title>
        <authorList>
            <person name="Kim Y.-M."/>
        </authorList>
    </citation>
    <scope>NUCLEOTIDE SEQUENCE [LARGE SCALE GENOMIC DNA]</scope>
    <source>
        <strain evidence="4">YM2019G1</strain>
    </source>
</reference>
<gene>
    <name evidence="4" type="ORF">F3Y22_tig00000002pilonHSYRG00051</name>
</gene>
<dbReference type="InterPro" id="IPR040225">
    <property type="entry name" value="GIL1-like"/>
</dbReference>
<dbReference type="InterPro" id="IPR006943">
    <property type="entry name" value="DUF641_pln"/>
</dbReference>
<evidence type="ECO:0000313" key="4">
    <source>
        <dbReference type="EMBL" id="KAE8736334.1"/>
    </source>
</evidence>
<organism evidence="4 5">
    <name type="scientific">Hibiscus syriacus</name>
    <name type="common">Rose of Sharon</name>
    <dbReference type="NCBI Taxonomy" id="106335"/>
    <lineage>
        <taxon>Eukaryota</taxon>
        <taxon>Viridiplantae</taxon>
        <taxon>Streptophyta</taxon>
        <taxon>Embryophyta</taxon>
        <taxon>Tracheophyta</taxon>
        <taxon>Spermatophyta</taxon>
        <taxon>Magnoliopsida</taxon>
        <taxon>eudicotyledons</taxon>
        <taxon>Gunneridae</taxon>
        <taxon>Pentapetalae</taxon>
        <taxon>rosids</taxon>
        <taxon>malvids</taxon>
        <taxon>Malvales</taxon>
        <taxon>Malvaceae</taxon>
        <taxon>Malvoideae</taxon>
        <taxon>Hibiscus</taxon>
    </lineage>
</organism>
<dbReference type="EMBL" id="VEPZ02000001">
    <property type="protein sequence ID" value="KAE8736334.1"/>
    <property type="molecule type" value="Genomic_DNA"/>
</dbReference>
<comment type="caution">
    <text evidence="4">The sequence shown here is derived from an EMBL/GenBank/DDBJ whole genome shotgun (WGS) entry which is preliminary data.</text>
</comment>
<keyword evidence="2" id="KW-0812">Transmembrane</keyword>
<keyword evidence="2" id="KW-1133">Transmembrane helix</keyword>
<evidence type="ECO:0000256" key="1">
    <source>
        <dbReference type="SAM" id="MobiDB-lite"/>
    </source>
</evidence>
<dbReference type="PANTHER" id="PTHR31161">
    <property type="entry name" value="PROTEIN GRAVITROPIC IN THE LIGHT 1"/>
    <property type="match status" value="1"/>
</dbReference>